<dbReference type="AlphaFoldDB" id="A0A6J2RHC7"/>
<dbReference type="PANTHER" id="PTHR47135">
    <property type="entry name" value="FIBRONECTIN TYPE III DOMAIN-CONTAINING PROTEIN 7"/>
    <property type="match status" value="1"/>
</dbReference>
<dbReference type="KEGG" id="cgob:115022695"/>
<dbReference type="InterPro" id="IPR013783">
    <property type="entry name" value="Ig-like_fold"/>
</dbReference>
<dbReference type="RefSeq" id="XP_029309631.1">
    <property type="nucleotide sequence ID" value="XM_029453771.1"/>
</dbReference>
<feature type="domain" description="Fibronectin type-III" evidence="2">
    <location>
        <begin position="112"/>
        <end position="201"/>
    </location>
</feature>
<feature type="domain" description="Fibronectin type-III" evidence="2">
    <location>
        <begin position="544"/>
        <end position="629"/>
    </location>
</feature>
<dbReference type="GeneID" id="115022695"/>
<dbReference type="InParanoid" id="A0A6J2RHC7"/>
<gene>
    <name evidence="4" type="primary">fndc7a</name>
</gene>
<dbReference type="CDD" id="cd00063">
    <property type="entry name" value="FN3"/>
    <property type="match status" value="2"/>
</dbReference>
<evidence type="ECO:0000256" key="1">
    <source>
        <dbReference type="SAM" id="SignalP"/>
    </source>
</evidence>
<dbReference type="InterPro" id="IPR036116">
    <property type="entry name" value="FN3_sf"/>
</dbReference>
<dbReference type="InterPro" id="IPR003961">
    <property type="entry name" value="FN3_dom"/>
</dbReference>
<dbReference type="OrthoDB" id="9927686at2759"/>
<protein>
    <submittedName>
        <fullName evidence="4">Fibronectin type III domain-containing protein 7</fullName>
    </submittedName>
</protein>
<dbReference type="PANTHER" id="PTHR47135:SF1">
    <property type="entry name" value="FIBRONECTIN TYPE III DOMAIN-CONTAINING PROTEIN 7"/>
    <property type="match status" value="1"/>
</dbReference>
<accession>A0A6J2RHC7</accession>
<evidence type="ECO:0000313" key="4">
    <source>
        <dbReference type="RefSeq" id="XP_029309631.1"/>
    </source>
</evidence>
<proteinExistence type="predicted"/>
<keyword evidence="1" id="KW-0732">Signal</keyword>
<dbReference type="Proteomes" id="UP000504630">
    <property type="component" value="Chromosome 17"/>
</dbReference>
<evidence type="ECO:0000313" key="3">
    <source>
        <dbReference type="Proteomes" id="UP000504630"/>
    </source>
</evidence>
<dbReference type="SMART" id="SM00060">
    <property type="entry name" value="FN3"/>
    <property type="match status" value="7"/>
</dbReference>
<dbReference type="Gene3D" id="2.60.40.10">
    <property type="entry name" value="Immunoglobulins"/>
    <property type="match status" value="4"/>
</dbReference>
<keyword evidence="3" id="KW-1185">Reference proteome</keyword>
<reference evidence="4" key="1">
    <citation type="submission" date="2025-08" db="UniProtKB">
        <authorList>
            <consortium name="RefSeq"/>
        </authorList>
    </citation>
    <scope>IDENTIFICATION</scope>
</reference>
<feature type="signal peptide" evidence="1">
    <location>
        <begin position="1"/>
        <end position="23"/>
    </location>
</feature>
<feature type="domain" description="Fibronectin type-III" evidence="2">
    <location>
        <begin position="373"/>
        <end position="457"/>
    </location>
</feature>
<dbReference type="PROSITE" id="PS50853">
    <property type="entry name" value="FN3"/>
    <property type="match status" value="4"/>
</dbReference>
<name>A0A6J2RHC7_COTGO</name>
<feature type="domain" description="Fibronectin type-III" evidence="2">
    <location>
        <begin position="274"/>
        <end position="372"/>
    </location>
</feature>
<organism evidence="3 4">
    <name type="scientific">Cottoperca gobio</name>
    <name type="common">Frogmouth</name>
    <name type="synonym">Aphritis gobio</name>
    <dbReference type="NCBI Taxonomy" id="56716"/>
    <lineage>
        <taxon>Eukaryota</taxon>
        <taxon>Metazoa</taxon>
        <taxon>Chordata</taxon>
        <taxon>Craniata</taxon>
        <taxon>Vertebrata</taxon>
        <taxon>Euteleostomi</taxon>
        <taxon>Actinopterygii</taxon>
        <taxon>Neopterygii</taxon>
        <taxon>Teleostei</taxon>
        <taxon>Neoteleostei</taxon>
        <taxon>Acanthomorphata</taxon>
        <taxon>Eupercaria</taxon>
        <taxon>Perciformes</taxon>
        <taxon>Notothenioidei</taxon>
        <taxon>Bovichtidae</taxon>
        <taxon>Cottoperca</taxon>
    </lineage>
</organism>
<dbReference type="SUPFAM" id="SSF49265">
    <property type="entry name" value="Fibronectin type III"/>
    <property type="match status" value="5"/>
</dbReference>
<feature type="chain" id="PRO_5026835376" evidence="1">
    <location>
        <begin position="24"/>
        <end position="819"/>
    </location>
</feature>
<evidence type="ECO:0000259" key="2">
    <source>
        <dbReference type="PROSITE" id="PS50853"/>
    </source>
</evidence>
<sequence>METTRLKMLKLLLLLTFTEMCAAQNDITLSVFTVTSKSMTVQWSGYTGASSYKITATPRRSPELPVFAHFSGNVVMGSIISLSPNTMYTVQIEAIDNALNVLSSAESEALTAPEVPSIEQAYSKHSDSITVEFTEVSGATSYILRAQSETGDFFSQTVVSGSPGTVVQLQPYTDYRLSVMSVNSGGPSQSSYPIKARTVVMAPKLNTTSPDNSTILVTWTPVENAVIYMLCIIREGSSSRVKLNTTDTMVTFDDLEAGITYCIKGTAWDSEGRAGEDLTVCQITRPRSPDGAFVQVMLGRSPSIVVYWVSVQGAESYLAWTTNGQNCTSLANSYCFITPMECGQNNSVSVTAYNNAGPSSPSQPTDYITYPCPPENIWVEEPEAGNCTVVWDEVPLVEFYIAFIKSDDGSETLCNTTQTTCQLSCKCGYTYLTTVFPYNQAGSSPYTRVRNYTTIPCCPQGVTIQLVSTETLEIMWTPVKGAELYETTAAQTNDVIHCNDTAPVCALSDLRCNTGYSVTVTPCSDLRGCNRTCTPHTHETAPCAPEILNLTQTNNSSYRVHFTTPNTPNTNYTIKVIGRHDTHTCQSRNGSCELTLLPCGSTYEVMAVATTTVGRSLPGYSKTLETGPCCPMYVNVTQVTQAMTNVTWSPGSGARSYITSLTSSRGYAKCHTLDTHCLMGCITCGTNYSVNLESVSSTGHKSECKYRGFSSSACCPTSMKLYRTANHSLRVSWHSLGPHTQNHTVELYGTGANYTCTAAAGSKYCDIREKTCGDVYKVVAAPMGQNGIKVSFCQPRRYSIPCPGSNAGMVISRRRRSVE</sequence>
<dbReference type="CTD" id="100538169"/>